<dbReference type="Gene3D" id="2.180.10.10">
    <property type="entry name" value="RHS repeat-associated core"/>
    <property type="match status" value="1"/>
</dbReference>
<gene>
    <name evidence="2" type="ORF">G8E00_08010</name>
</gene>
<dbReference type="Proteomes" id="UP000502297">
    <property type="component" value="Chromosome"/>
</dbReference>
<dbReference type="EMBL" id="CP049801">
    <property type="protein sequence ID" value="QIO05896.1"/>
    <property type="molecule type" value="Genomic_DNA"/>
</dbReference>
<evidence type="ECO:0000313" key="3">
    <source>
        <dbReference type="Proteomes" id="UP000502297"/>
    </source>
</evidence>
<name>A0A6G8RVD4_9GAMM</name>
<dbReference type="Pfam" id="PF03527">
    <property type="entry name" value="RHS"/>
    <property type="match status" value="1"/>
</dbReference>
<dbReference type="KEGG" id="asha:G8E00_08010"/>
<accession>A0A6G8RVD4</accession>
<protein>
    <recommendedName>
        <fullName evidence="1">RHS protein conserved region domain-containing protein</fullName>
    </recommendedName>
</protein>
<dbReference type="AlphaFoldDB" id="A0A6G8RVD4"/>
<keyword evidence="3" id="KW-1185">Reference proteome</keyword>
<organism evidence="2 3">
    <name type="scientific">Acinetobacter shaoyimingii</name>
    <dbReference type="NCBI Taxonomy" id="2715164"/>
    <lineage>
        <taxon>Bacteria</taxon>
        <taxon>Pseudomonadati</taxon>
        <taxon>Pseudomonadota</taxon>
        <taxon>Gammaproteobacteria</taxon>
        <taxon>Moraxellales</taxon>
        <taxon>Moraxellaceae</taxon>
        <taxon>Acinetobacter</taxon>
    </lineage>
</organism>
<dbReference type="InterPro" id="IPR001826">
    <property type="entry name" value="RHS"/>
</dbReference>
<feature type="domain" description="RHS protein conserved region" evidence="1">
    <location>
        <begin position="2"/>
        <end position="36"/>
    </location>
</feature>
<dbReference type="RefSeq" id="WP_166223522.1">
    <property type="nucleotide sequence ID" value="NZ_CP049801.1"/>
</dbReference>
<reference evidence="2 3" key="1">
    <citation type="submission" date="2020-03" db="EMBL/GenBank/DDBJ databases">
        <authorList>
            <person name="Zhu W."/>
        </authorList>
    </citation>
    <scope>NUCLEOTIDE SEQUENCE [LARGE SCALE GENOMIC DNA]</scope>
    <source>
        <strain evidence="2 3">323-1</strain>
    </source>
</reference>
<sequence length="90" mass="10453">MYWYQNDHLGTPSELTSNAGNIEWEAVYQAWGNTVTVEWQEIAKAQEFEAIELNELEKAYLLQPHRFQGHEQRLSTAQHEAQGCRNGFTL</sequence>
<evidence type="ECO:0000259" key="1">
    <source>
        <dbReference type="Pfam" id="PF03527"/>
    </source>
</evidence>
<evidence type="ECO:0000313" key="2">
    <source>
        <dbReference type="EMBL" id="QIO05896.1"/>
    </source>
</evidence>
<proteinExistence type="predicted"/>